<dbReference type="EMBL" id="CP013118">
    <property type="protein sequence ID" value="ALO15765.1"/>
    <property type="molecule type" value="Genomic_DNA"/>
</dbReference>
<dbReference type="Gene3D" id="2.160.10.10">
    <property type="entry name" value="Hexapeptide repeat proteins"/>
    <property type="match status" value="1"/>
</dbReference>
<dbReference type="OrthoDB" id="9812571at2"/>
<protein>
    <submittedName>
        <fullName evidence="1">Acetyltransferase</fullName>
        <ecNumber evidence="1">2.3.1.-</ecNumber>
    </submittedName>
</protein>
<organism evidence="1 2">
    <name type="scientific">Salinivirga cyanobacteriivorans</name>
    <dbReference type="NCBI Taxonomy" id="1307839"/>
    <lineage>
        <taxon>Bacteria</taxon>
        <taxon>Pseudomonadati</taxon>
        <taxon>Bacteroidota</taxon>
        <taxon>Bacteroidia</taxon>
        <taxon>Bacteroidales</taxon>
        <taxon>Salinivirgaceae</taxon>
        <taxon>Salinivirga</taxon>
    </lineage>
</organism>
<keyword evidence="2" id="KW-1185">Reference proteome</keyword>
<evidence type="ECO:0000313" key="1">
    <source>
        <dbReference type="EMBL" id="ALO15765.1"/>
    </source>
</evidence>
<dbReference type="AlphaFoldDB" id="A0A0S2I0Q7"/>
<sequence length="185" mass="20580">MKTGLGIYKKYRIARAFISLLRFELKKRLVGFDVANLYLQRVDKYALVMILKKNGAQIGENCDIETGLAFHNCRNYKNLAIGDNCHIGKQCFFDLKDKISIQNNVTISMRCSFLTHTDVGSSVLKKKYPKSLQPIVINSNCYLGASVTLLQGAWLEEKTFVAAGALCKGRISAGKRIGGIPAKEI</sequence>
<dbReference type="SUPFAM" id="SSF51161">
    <property type="entry name" value="Trimeric LpxA-like enzymes"/>
    <property type="match status" value="1"/>
</dbReference>
<dbReference type="RefSeq" id="WP_057953197.1">
    <property type="nucleotide sequence ID" value="NZ_CP013118.1"/>
</dbReference>
<accession>A0A0S2I0Q7</accession>
<proteinExistence type="predicted"/>
<dbReference type="PANTHER" id="PTHR23416:SF78">
    <property type="entry name" value="LIPOPOLYSACCHARIDE BIOSYNTHESIS O-ACETYL TRANSFERASE WBBJ-RELATED"/>
    <property type="match status" value="1"/>
</dbReference>
<dbReference type="EC" id="2.3.1.-" evidence="1"/>
<dbReference type="Proteomes" id="UP000064893">
    <property type="component" value="Chromosome"/>
</dbReference>
<evidence type="ECO:0000313" key="2">
    <source>
        <dbReference type="Proteomes" id="UP000064893"/>
    </source>
</evidence>
<reference evidence="1 2" key="1">
    <citation type="submission" date="2015-11" db="EMBL/GenBank/DDBJ databases">
        <title>Description and complete genome sequence of a novel strain predominating in hypersaline microbial mats and representing a new family of the Bacteriodetes phylum.</title>
        <authorList>
            <person name="Spring S."/>
            <person name="Bunk B."/>
            <person name="Sproer C."/>
            <person name="Klenk H.-P."/>
        </authorList>
    </citation>
    <scope>NUCLEOTIDE SEQUENCE [LARGE SCALE GENOMIC DNA]</scope>
    <source>
        <strain evidence="1 2">L21-Spi-D4</strain>
    </source>
</reference>
<dbReference type="Pfam" id="PF14602">
    <property type="entry name" value="Hexapep_2"/>
    <property type="match status" value="1"/>
</dbReference>
<dbReference type="InterPro" id="IPR051159">
    <property type="entry name" value="Hexapeptide_acetyltransf"/>
</dbReference>
<dbReference type="InterPro" id="IPR011004">
    <property type="entry name" value="Trimer_LpxA-like_sf"/>
</dbReference>
<dbReference type="STRING" id="1307839.L21SP5_02132"/>
<dbReference type="InterPro" id="IPR001451">
    <property type="entry name" value="Hexapep"/>
</dbReference>
<dbReference type="GO" id="GO:0016746">
    <property type="term" value="F:acyltransferase activity"/>
    <property type="evidence" value="ECO:0007669"/>
    <property type="project" value="UniProtKB-KW"/>
</dbReference>
<dbReference type="KEGG" id="blq:L21SP5_02132"/>
<gene>
    <name evidence="1" type="ORF">L21SP5_02132</name>
</gene>
<keyword evidence="1" id="KW-0012">Acyltransferase</keyword>
<dbReference type="PANTHER" id="PTHR23416">
    <property type="entry name" value="SIALIC ACID SYNTHASE-RELATED"/>
    <property type="match status" value="1"/>
</dbReference>
<keyword evidence="1" id="KW-0808">Transferase</keyword>
<name>A0A0S2I0Q7_9BACT</name>